<dbReference type="Gene3D" id="2.60.40.10">
    <property type="entry name" value="Immunoglobulins"/>
    <property type="match status" value="1"/>
</dbReference>
<dbReference type="Proteomes" id="UP001608902">
    <property type="component" value="Unassembled WGS sequence"/>
</dbReference>
<sequence length="108" mass="11928">MALNIDPPEGNFPATGGNAVHSIINLTDNRMAYKTKCSNNDCYRVTPVYGFIEKQGKMDLTIIRLAGPPREDKFVIQYCEVPDEEDDPKAPFQAGAQEGEVILPVKAE</sequence>
<dbReference type="InterPro" id="IPR051774">
    <property type="entry name" value="Sperm-specific_class_P"/>
</dbReference>
<dbReference type="PROSITE" id="PS50202">
    <property type="entry name" value="MSP"/>
    <property type="match status" value="1"/>
</dbReference>
<dbReference type="AlphaFoldDB" id="A0ABD6EL83"/>
<evidence type="ECO:0000259" key="1">
    <source>
        <dbReference type="PROSITE" id="PS50202"/>
    </source>
</evidence>
<dbReference type="InterPro" id="IPR008962">
    <property type="entry name" value="PapD-like_sf"/>
</dbReference>
<protein>
    <recommendedName>
        <fullName evidence="1">MSP domain-containing protein</fullName>
    </recommendedName>
</protein>
<organism evidence="2 3">
    <name type="scientific">Gnathostoma spinigerum</name>
    <dbReference type="NCBI Taxonomy" id="75299"/>
    <lineage>
        <taxon>Eukaryota</taxon>
        <taxon>Metazoa</taxon>
        <taxon>Ecdysozoa</taxon>
        <taxon>Nematoda</taxon>
        <taxon>Chromadorea</taxon>
        <taxon>Rhabditida</taxon>
        <taxon>Spirurina</taxon>
        <taxon>Gnathostomatomorpha</taxon>
        <taxon>Gnathostomatoidea</taxon>
        <taxon>Gnathostomatidae</taxon>
        <taxon>Gnathostoma</taxon>
    </lineage>
</organism>
<dbReference type="InterPro" id="IPR013783">
    <property type="entry name" value="Ig-like_fold"/>
</dbReference>
<dbReference type="EMBL" id="JBGFUD010004872">
    <property type="protein sequence ID" value="MFH4979962.1"/>
    <property type="molecule type" value="Genomic_DNA"/>
</dbReference>
<evidence type="ECO:0000313" key="3">
    <source>
        <dbReference type="Proteomes" id="UP001608902"/>
    </source>
</evidence>
<dbReference type="PANTHER" id="PTHR22947">
    <property type="entry name" value="MAJOR SPERM PROTEIN"/>
    <property type="match status" value="1"/>
</dbReference>
<feature type="domain" description="MSP" evidence="1">
    <location>
        <begin position="2"/>
        <end position="108"/>
    </location>
</feature>
<dbReference type="SUPFAM" id="SSF49354">
    <property type="entry name" value="PapD-like"/>
    <property type="match status" value="1"/>
</dbReference>
<evidence type="ECO:0000313" key="2">
    <source>
        <dbReference type="EMBL" id="MFH4979962.1"/>
    </source>
</evidence>
<accession>A0ABD6EL83</accession>
<dbReference type="PANTHER" id="PTHR22947:SF3">
    <property type="entry name" value="MSP DOMAIN-CONTAINING PROTEIN-RELATED"/>
    <property type="match status" value="1"/>
</dbReference>
<gene>
    <name evidence="2" type="ORF">AB6A40_006671</name>
</gene>
<proteinExistence type="predicted"/>
<dbReference type="Pfam" id="PF00635">
    <property type="entry name" value="Motile_Sperm"/>
    <property type="match status" value="1"/>
</dbReference>
<dbReference type="InterPro" id="IPR000535">
    <property type="entry name" value="MSP_dom"/>
</dbReference>
<keyword evidence="3" id="KW-1185">Reference proteome</keyword>
<comment type="caution">
    <text evidence="2">The sequence shown here is derived from an EMBL/GenBank/DDBJ whole genome shotgun (WGS) entry which is preliminary data.</text>
</comment>
<reference evidence="2 3" key="1">
    <citation type="submission" date="2024-08" db="EMBL/GenBank/DDBJ databases">
        <title>Gnathostoma spinigerum genome.</title>
        <authorList>
            <person name="Gonzalez-Bertolin B."/>
            <person name="Monzon S."/>
            <person name="Zaballos A."/>
            <person name="Jimenez P."/>
            <person name="Dekumyoy P."/>
            <person name="Varona S."/>
            <person name="Cuesta I."/>
            <person name="Sumanam S."/>
            <person name="Adisakwattana P."/>
            <person name="Gasser R.B."/>
            <person name="Hernandez-Gonzalez A."/>
            <person name="Young N.D."/>
            <person name="Perteguer M.J."/>
        </authorList>
    </citation>
    <scope>NUCLEOTIDE SEQUENCE [LARGE SCALE GENOMIC DNA]</scope>
    <source>
        <strain evidence="2">AL3</strain>
        <tissue evidence="2">Liver</tissue>
    </source>
</reference>
<name>A0ABD6EL83_9BILA</name>